<accession>A0A6J5NQW9</accession>
<protein>
    <submittedName>
        <fullName evidence="1">Uncharacterized protein</fullName>
    </submittedName>
</protein>
<reference evidence="1" key="1">
    <citation type="submission" date="2020-04" db="EMBL/GenBank/DDBJ databases">
        <authorList>
            <person name="Chiriac C."/>
            <person name="Salcher M."/>
            <person name="Ghai R."/>
            <person name="Kavagutti S V."/>
        </authorList>
    </citation>
    <scope>NUCLEOTIDE SEQUENCE</scope>
</reference>
<sequence length="62" mass="6848">MTDFTFSPTDFNATTITVVANTPEALEYLAERYGFACISINVRKSAAPDLADSFEFQGLSYQ</sequence>
<name>A0A6J5NQW9_9CAUD</name>
<evidence type="ECO:0000313" key="1">
    <source>
        <dbReference type="EMBL" id="CAB4161769.1"/>
    </source>
</evidence>
<organism evidence="1">
    <name type="scientific">uncultured Caudovirales phage</name>
    <dbReference type="NCBI Taxonomy" id="2100421"/>
    <lineage>
        <taxon>Viruses</taxon>
        <taxon>Duplodnaviria</taxon>
        <taxon>Heunggongvirae</taxon>
        <taxon>Uroviricota</taxon>
        <taxon>Caudoviricetes</taxon>
        <taxon>Peduoviridae</taxon>
        <taxon>Maltschvirus</taxon>
        <taxon>Maltschvirus maltsch</taxon>
    </lineage>
</organism>
<proteinExistence type="predicted"/>
<dbReference type="EMBL" id="LR796724">
    <property type="protein sequence ID" value="CAB4161769.1"/>
    <property type="molecule type" value="Genomic_DNA"/>
</dbReference>
<gene>
    <name evidence="1" type="ORF">UFOVP776_35</name>
</gene>